<accession>A0A6A4ID96</accession>
<feature type="transmembrane region" description="Helical" evidence="1">
    <location>
        <begin position="57"/>
        <end position="75"/>
    </location>
</feature>
<keyword evidence="3" id="KW-1185">Reference proteome</keyword>
<dbReference type="EMBL" id="ML769397">
    <property type="protein sequence ID" value="KAE9407248.1"/>
    <property type="molecule type" value="Genomic_DNA"/>
</dbReference>
<organism evidence="2 3">
    <name type="scientific">Gymnopus androsaceus JB14</name>
    <dbReference type="NCBI Taxonomy" id="1447944"/>
    <lineage>
        <taxon>Eukaryota</taxon>
        <taxon>Fungi</taxon>
        <taxon>Dikarya</taxon>
        <taxon>Basidiomycota</taxon>
        <taxon>Agaricomycotina</taxon>
        <taxon>Agaricomycetes</taxon>
        <taxon>Agaricomycetidae</taxon>
        <taxon>Agaricales</taxon>
        <taxon>Marasmiineae</taxon>
        <taxon>Omphalotaceae</taxon>
        <taxon>Gymnopus</taxon>
    </lineage>
</organism>
<keyword evidence="1" id="KW-0812">Transmembrane</keyword>
<feature type="transmembrane region" description="Helical" evidence="1">
    <location>
        <begin position="84"/>
        <end position="102"/>
    </location>
</feature>
<proteinExistence type="predicted"/>
<evidence type="ECO:0000256" key="1">
    <source>
        <dbReference type="SAM" id="Phobius"/>
    </source>
</evidence>
<evidence type="ECO:0000313" key="2">
    <source>
        <dbReference type="EMBL" id="KAE9407248.1"/>
    </source>
</evidence>
<keyword evidence="1" id="KW-1133">Transmembrane helix</keyword>
<keyword evidence="1" id="KW-0472">Membrane</keyword>
<gene>
    <name evidence="2" type="ORF">BT96DRAFT_971449</name>
</gene>
<sequence length="149" mass="16299">MYAEHSAEIDTLLAEPSSPPKARKLLLTAIFIFLLAILISYVPDIRRIPNTSARDGALFGLVMHMCTAVVVAYPWRNHFMVRDALGMLGLGLVCSLLFIVAWAEDAVHNSKSPISGIMPIVYVGATFLVARAIGKTYWCTDDASDFIAV</sequence>
<feature type="transmembrane region" description="Helical" evidence="1">
    <location>
        <begin position="25"/>
        <end position="42"/>
    </location>
</feature>
<reference evidence="2" key="1">
    <citation type="journal article" date="2019" name="Environ. Microbiol.">
        <title>Fungal ecological strategies reflected in gene transcription - a case study of two litter decomposers.</title>
        <authorList>
            <person name="Barbi F."/>
            <person name="Kohler A."/>
            <person name="Barry K."/>
            <person name="Baskaran P."/>
            <person name="Daum C."/>
            <person name="Fauchery L."/>
            <person name="Ihrmark K."/>
            <person name="Kuo A."/>
            <person name="LaButti K."/>
            <person name="Lipzen A."/>
            <person name="Morin E."/>
            <person name="Grigoriev I.V."/>
            <person name="Henrissat B."/>
            <person name="Lindahl B."/>
            <person name="Martin F."/>
        </authorList>
    </citation>
    <scope>NUCLEOTIDE SEQUENCE</scope>
    <source>
        <strain evidence="2">JB14</strain>
    </source>
</reference>
<dbReference type="AlphaFoldDB" id="A0A6A4ID96"/>
<feature type="transmembrane region" description="Helical" evidence="1">
    <location>
        <begin position="114"/>
        <end position="134"/>
    </location>
</feature>
<name>A0A6A4ID96_9AGAR</name>
<protein>
    <submittedName>
        <fullName evidence="2">Uncharacterized protein</fullName>
    </submittedName>
</protein>
<dbReference type="Proteomes" id="UP000799118">
    <property type="component" value="Unassembled WGS sequence"/>
</dbReference>
<evidence type="ECO:0000313" key="3">
    <source>
        <dbReference type="Proteomes" id="UP000799118"/>
    </source>
</evidence>